<name>A0A1H8JH19_9FIRM</name>
<evidence type="ECO:0000313" key="1">
    <source>
        <dbReference type="EMBL" id="SEN79921.1"/>
    </source>
</evidence>
<evidence type="ECO:0008006" key="3">
    <source>
        <dbReference type="Google" id="ProtNLM"/>
    </source>
</evidence>
<dbReference type="Proteomes" id="UP000199512">
    <property type="component" value="Unassembled WGS sequence"/>
</dbReference>
<organism evidence="1 2">
    <name type="scientific">Peptostreptococcus russellii</name>
    <dbReference type="NCBI Taxonomy" id="215200"/>
    <lineage>
        <taxon>Bacteria</taxon>
        <taxon>Bacillati</taxon>
        <taxon>Bacillota</taxon>
        <taxon>Clostridia</taxon>
        <taxon>Peptostreptococcales</taxon>
        <taxon>Peptostreptococcaceae</taxon>
        <taxon>Peptostreptococcus</taxon>
    </lineage>
</organism>
<protein>
    <recommendedName>
        <fullName evidence="3">DUF2313 domain-containing protein</fullName>
    </recommendedName>
</protein>
<dbReference type="RefSeq" id="WP_091975916.1">
    <property type="nucleotide sequence ID" value="NZ_FODF01000014.1"/>
</dbReference>
<sequence>MITTDIDYKSNTLAHLPHVYRKIKEFRELANTYDKENELIARRVQETFDNFFILSLNEYGCSRWEKILKIKVNDSYTLEDRRFNILTKLIGLRPYTQKKLKYLLDALVGEGNYTSNIDNREKILEVNLGLAAKNQMRALEELLDNILPANMVIKTSLKYNKHEMLTKYTHQQLEKATHEQLREEVLANVIV</sequence>
<dbReference type="AlphaFoldDB" id="A0A1H8JH19"/>
<reference evidence="1 2" key="1">
    <citation type="submission" date="2016-10" db="EMBL/GenBank/DDBJ databases">
        <authorList>
            <person name="de Groot N.N."/>
        </authorList>
    </citation>
    <scope>NUCLEOTIDE SEQUENCE [LARGE SCALE GENOMIC DNA]</scope>
    <source>
        <strain evidence="1 2">Calf135</strain>
    </source>
</reference>
<keyword evidence="2" id="KW-1185">Reference proteome</keyword>
<gene>
    <name evidence="1" type="ORF">SAMN05216454_11412</name>
</gene>
<dbReference type="InterPro" id="IPR018755">
    <property type="entry name" value="Phage_Mu_Gp48"/>
</dbReference>
<dbReference type="STRING" id="215200.SAMN05216454_11412"/>
<accession>A0A1H8JH19</accession>
<proteinExistence type="predicted"/>
<dbReference type="OrthoDB" id="1851194at2"/>
<evidence type="ECO:0000313" key="2">
    <source>
        <dbReference type="Proteomes" id="UP000199512"/>
    </source>
</evidence>
<dbReference type="Pfam" id="PF10076">
    <property type="entry name" value="Phage_Mu_Gp48"/>
    <property type="match status" value="1"/>
</dbReference>
<dbReference type="EMBL" id="FODF01000014">
    <property type="protein sequence ID" value="SEN79921.1"/>
    <property type="molecule type" value="Genomic_DNA"/>
</dbReference>